<organism evidence="2 3">
    <name type="scientific">Pleurodeles waltl</name>
    <name type="common">Iberian ribbed newt</name>
    <dbReference type="NCBI Taxonomy" id="8319"/>
    <lineage>
        <taxon>Eukaryota</taxon>
        <taxon>Metazoa</taxon>
        <taxon>Chordata</taxon>
        <taxon>Craniata</taxon>
        <taxon>Vertebrata</taxon>
        <taxon>Euteleostomi</taxon>
        <taxon>Amphibia</taxon>
        <taxon>Batrachia</taxon>
        <taxon>Caudata</taxon>
        <taxon>Salamandroidea</taxon>
        <taxon>Salamandridae</taxon>
        <taxon>Pleurodelinae</taxon>
        <taxon>Pleurodeles</taxon>
    </lineage>
</organism>
<proteinExistence type="predicted"/>
<gene>
    <name evidence="2" type="ORF">NDU88_008084</name>
</gene>
<reference evidence="2" key="1">
    <citation type="journal article" date="2022" name="bioRxiv">
        <title>Sequencing and chromosome-scale assembly of the giantPleurodeles waltlgenome.</title>
        <authorList>
            <person name="Brown T."/>
            <person name="Elewa A."/>
            <person name="Iarovenko S."/>
            <person name="Subramanian E."/>
            <person name="Araus A.J."/>
            <person name="Petzold A."/>
            <person name="Susuki M."/>
            <person name="Suzuki K.-i.T."/>
            <person name="Hayashi T."/>
            <person name="Toyoda A."/>
            <person name="Oliveira C."/>
            <person name="Osipova E."/>
            <person name="Leigh N.D."/>
            <person name="Simon A."/>
            <person name="Yun M.H."/>
        </authorList>
    </citation>
    <scope>NUCLEOTIDE SEQUENCE</scope>
    <source>
        <strain evidence="2">20211129_DDA</strain>
        <tissue evidence="2">Liver</tissue>
    </source>
</reference>
<evidence type="ECO:0000256" key="1">
    <source>
        <dbReference type="SAM" id="MobiDB-lite"/>
    </source>
</evidence>
<keyword evidence="3" id="KW-1185">Reference proteome</keyword>
<sequence length="188" mass="19547">MVLEKLGNDDTDSSDVTSDNEDNGAKSSRPRWSHVASRAAFPPVKRRNKGKAPASTPPKEASTLAVSPPEQVVLPEILVPTVCAQPEPQGISEGATMSPGLSVAEVLANIRKLLASLAPATVPGVPPTPVPGVPMQAALPLAPPTPQVPKQQAQDQDPSRQASLEVSRLLASINGRASNPPAHSSLEF</sequence>
<evidence type="ECO:0000313" key="3">
    <source>
        <dbReference type="Proteomes" id="UP001066276"/>
    </source>
</evidence>
<comment type="caution">
    <text evidence="2">The sequence shown here is derived from an EMBL/GenBank/DDBJ whole genome shotgun (WGS) entry which is preliminary data.</text>
</comment>
<feature type="compositionally biased region" description="Acidic residues" evidence="1">
    <location>
        <begin position="9"/>
        <end position="22"/>
    </location>
</feature>
<feature type="region of interest" description="Disordered" evidence="1">
    <location>
        <begin position="1"/>
        <end position="69"/>
    </location>
</feature>
<protein>
    <submittedName>
        <fullName evidence="2">Uncharacterized protein</fullName>
    </submittedName>
</protein>
<feature type="region of interest" description="Disordered" evidence="1">
    <location>
        <begin position="129"/>
        <end position="188"/>
    </location>
</feature>
<feature type="compositionally biased region" description="Polar residues" evidence="1">
    <location>
        <begin position="150"/>
        <end position="164"/>
    </location>
</feature>
<dbReference type="EMBL" id="JANPWB010000010">
    <property type="protein sequence ID" value="KAJ1141756.1"/>
    <property type="molecule type" value="Genomic_DNA"/>
</dbReference>
<dbReference type="Proteomes" id="UP001066276">
    <property type="component" value="Chromosome 6"/>
</dbReference>
<name>A0AAV7QMJ1_PLEWA</name>
<evidence type="ECO:0000313" key="2">
    <source>
        <dbReference type="EMBL" id="KAJ1141756.1"/>
    </source>
</evidence>
<dbReference type="AlphaFoldDB" id="A0AAV7QMJ1"/>
<accession>A0AAV7QMJ1</accession>